<keyword evidence="7 13" id="KW-0547">Nucleotide-binding</keyword>
<evidence type="ECO:0000256" key="2">
    <source>
        <dbReference type="ARBA" id="ARBA00010207"/>
    </source>
</evidence>
<comment type="catalytic activity">
    <reaction evidence="12 13">
        <text>tRNA(Phe) + L-phenylalanine + ATP = L-phenylalanyl-tRNA(Phe) + AMP + diphosphate + H(+)</text>
        <dbReference type="Rhea" id="RHEA:19413"/>
        <dbReference type="Rhea" id="RHEA-COMP:9668"/>
        <dbReference type="Rhea" id="RHEA-COMP:9699"/>
        <dbReference type="ChEBI" id="CHEBI:15378"/>
        <dbReference type="ChEBI" id="CHEBI:30616"/>
        <dbReference type="ChEBI" id="CHEBI:33019"/>
        <dbReference type="ChEBI" id="CHEBI:58095"/>
        <dbReference type="ChEBI" id="CHEBI:78442"/>
        <dbReference type="ChEBI" id="CHEBI:78531"/>
        <dbReference type="ChEBI" id="CHEBI:456215"/>
        <dbReference type="EC" id="6.1.1.20"/>
    </reaction>
</comment>
<dbReference type="Pfam" id="PF01409">
    <property type="entry name" value="tRNA-synt_2d"/>
    <property type="match status" value="1"/>
</dbReference>
<dbReference type="GO" id="GO:0000049">
    <property type="term" value="F:tRNA binding"/>
    <property type="evidence" value="ECO:0007669"/>
    <property type="project" value="InterPro"/>
</dbReference>
<keyword evidence="5 13" id="KW-0436">Ligase</keyword>
<dbReference type="GO" id="GO:0000287">
    <property type="term" value="F:magnesium ion binding"/>
    <property type="evidence" value="ECO:0007669"/>
    <property type="project" value="UniProtKB-UniRule"/>
</dbReference>
<protein>
    <recommendedName>
        <fullName evidence="13">Phenylalanine--tRNA ligase alpha subunit</fullName>
        <ecNumber evidence="13">6.1.1.20</ecNumber>
    </recommendedName>
    <alternativeName>
        <fullName evidence="13">Phenylalanyl-tRNA synthetase alpha subunit</fullName>
        <shortName evidence="13">PheRS</shortName>
    </alternativeName>
</protein>
<keyword evidence="11 13" id="KW-0030">Aminoacyl-tRNA synthetase</keyword>
<evidence type="ECO:0000256" key="6">
    <source>
        <dbReference type="ARBA" id="ARBA00022723"/>
    </source>
</evidence>
<dbReference type="PROSITE" id="PS50862">
    <property type="entry name" value="AA_TRNA_LIGASE_II"/>
    <property type="match status" value="1"/>
</dbReference>
<dbReference type="FunFam" id="3.30.930.10:FF:000003">
    <property type="entry name" value="Phenylalanine--tRNA ligase alpha subunit"/>
    <property type="match status" value="1"/>
</dbReference>
<sequence>MQNQLTSILQEAKEQLLKASSMLETEEIRVKLLGKKGQLTEILRSMGAMSPEDRKEFGKAANNVRMEIEQLLEEKFAAMKEFQKAERFKKEKIDVTEPGSKITLGVKHPITITIDEISKVFMSMGFSIAEGPEVETVFNNFDALNAGPNHPARDFSDTFYITEDTLLRTQTSPVQVRTLMKENPPIKVISPGRCFRCDTPDATHSPMFHQIEGLNVDEGITMADLKGTLDSFAKNFFGSRVKTKFRPHHFPFTEPSAEMDVSCFKCGGTGCRVCKGSGWIEILGCGMVHPNVLRVGHVDTEKYTGFAFGMGVERIAMLKYEVDDIRLFYENDMRFIQQFK</sequence>
<evidence type="ECO:0000256" key="13">
    <source>
        <dbReference type="HAMAP-Rule" id="MF_00281"/>
    </source>
</evidence>
<dbReference type="EMBL" id="JAGSND010000002">
    <property type="protein sequence ID" value="MBR0597056.1"/>
    <property type="molecule type" value="Genomic_DNA"/>
</dbReference>
<dbReference type="EC" id="6.1.1.20" evidence="13"/>
<evidence type="ECO:0000256" key="10">
    <source>
        <dbReference type="ARBA" id="ARBA00022917"/>
    </source>
</evidence>
<dbReference type="SUPFAM" id="SSF55681">
    <property type="entry name" value="Class II aaRS and biotin synthetases"/>
    <property type="match status" value="1"/>
</dbReference>
<evidence type="ECO:0000313" key="17">
    <source>
        <dbReference type="Proteomes" id="UP000675664"/>
    </source>
</evidence>
<evidence type="ECO:0000256" key="3">
    <source>
        <dbReference type="ARBA" id="ARBA00011209"/>
    </source>
</evidence>
<comment type="similarity">
    <text evidence="2 13">Belongs to the class-II aminoacyl-tRNA synthetase family. Phe-tRNA synthetase alpha subunit type 1 subfamily.</text>
</comment>
<dbReference type="InterPro" id="IPR022911">
    <property type="entry name" value="Phe_tRNA_ligase_alpha1_bac"/>
</dbReference>
<gene>
    <name evidence="13 16" type="primary">pheS</name>
    <name evidence="16" type="ORF">KCX82_04160</name>
</gene>
<dbReference type="Proteomes" id="UP000675664">
    <property type="component" value="Unassembled WGS sequence"/>
</dbReference>
<evidence type="ECO:0000256" key="11">
    <source>
        <dbReference type="ARBA" id="ARBA00023146"/>
    </source>
</evidence>
<evidence type="ECO:0000256" key="4">
    <source>
        <dbReference type="ARBA" id="ARBA00022490"/>
    </source>
</evidence>
<evidence type="ECO:0000256" key="9">
    <source>
        <dbReference type="ARBA" id="ARBA00022842"/>
    </source>
</evidence>
<dbReference type="NCBIfam" id="TIGR00468">
    <property type="entry name" value="pheS"/>
    <property type="match status" value="1"/>
</dbReference>
<dbReference type="InterPro" id="IPR004188">
    <property type="entry name" value="Phe-tRNA_ligase_II_N"/>
</dbReference>
<dbReference type="Gene3D" id="3.30.930.10">
    <property type="entry name" value="Bira Bifunctional Protein, Domain 2"/>
    <property type="match status" value="1"/>
</dbReference>
<feature type="binding site" evidence="13">
    <location>
        <position position="254"/>
    </location>
    <ligand>
        <name>Mg(2+)</name>
        <dbReference type="ChEBI" id="CHEBI:18420"/>
        <note>shared with beta subunit</note>
    </ligand>
</feature>
<dbReference type="GO" id="GO:0016740">
    <property type="term" value="F:transferase activity"/>
    <property type="evidence" value="ECO:0007669"/>
    <property type="project" value="UniProtKB-ARBA"/>
</dbReference>
<dbReference type="HAMAP" id="MF_00281">
    <property type="entry name" value="Phe_tRNA_synth_alpha1"/>
    <property type="match status" value="1"/>
</dbReference>
<dbReference type="SUPFAM" id="SSF46589">
    <property type="entry name" value="tRNA-binding arm"/>
    <property type="match status" value="1"/>
</dbReference>
<feature type="domain" description="Aminoacyl-transfer RNA synthetases class-II family profile" evidence="15">
    <location>
        <begin position="117"/>
        <end position="330"/>
    </location>
</feature>
<keyword evidence="17" id="KW-1185">Reference proteome</keyword>
<dbReference type="InterPro" id="IPR010978">
    <property type="entry name" value="tRNA-bd_arm"/>
</dbReference>
<evidence type="ECO:0000256" key="14">
    <source>
        <dbReference type="SAM" id="Coils"/>
    </source>
</evidence>
<dbReference type="GO" id="GO:0005524">
    <property type="term" value="F:ATP binding"/>
    <property type="evidence" value="ECO:0007669"/>
    <property type="project" value="UniProtKB-UniRule"/>
</dbReference>
<name>A0A8J8B0W7_9FIRM</name>
<keyword evidence="4 13" id="KW-0963">Cytoplasm</keyword>
<organism evidence="16 17">
    <name type="scientific">Sinanaerobacter chloroacetimidivorans</name>
    <dbReference type="NCBI Taxonomy" id="2818044"/>
    <lineage>
        <taxon>Bacteria</taxon>
        <taxon>Bacillati</taxon>
        <taxon>Bacillota</taxon>
        <taxon>Clostridia</taxon>
        <taxon>Peptostreptococcales</taxon>
        <taxon>Anaerovoracaceae</taxon>
        <taxon>Sinanaerobacter</taxon>
    </lineage>
</organism>
<dbReference type="GO" id="GO:0140096">
    <property type="term" value="F:catalytic activity, acting on a protein"/>
    <property type="evidence" value="ECO:0007669"/>
    <property type="project" value="UniProtKB-ARBA"/>
</dbReference>
<comment type="cofactor">
    <cofactor evidence="13">
        <name>Mg(2+)</name>
        <dbReference type="ChEBI" id="CHEBI:18420"/>
    </cofactor>
    <text evidence="13">Binds 2 magnesium ions per tetramer.</text>
</comment>
<evidence type="ECO:0000256" key="5">
    <source>
        <dbReference type="ARBA" id="ARBA00022598"/>
    </source>
</evidence>
<accession>A0A8J8B0W7</accession>
<comment type="caution">
    <text evidence="16">The sequence shown here is derived from an EMBL/GenBank/DDBJ whole genome shotgun (WGS) entry which is preliminary data.</text>
</comment>
<dbReference type="PANTHER" id="PTHR11538:SF41">
    <property type="entry name" value="PHENYLALANINE--TRNA LIGASE, MITOCHONDRIAL"/>
    <property type="match status" value="1"/>
</dbReference>
<dbReference type="InterPro" id="IPR006195">
    <property type="entry name" value="aa-tRNA-synth_II"/>
</dbReference>
<reference evidence="16" key="1">
    <citation type="submission" date="2021-04" db="EMBL/GenBank/DDBJ databases">
        <title>Sinoanaerobacter chloroacetimidivorans sp. nov., an obligate anaerobic bacterium isolated from anaerobic sludge.</title>
        <authorList>
            <person name="Bao Y."/>
        </authorList>
    </citation>
    <scope>NUCLEOTIDE SEQUENCE</scope>
    <source>
        <strain evidence="16">BAD-6</strain>
    </source>
</reference>
<dbReference type="CDD" id="cd00496">
    <property type="entry name" value="PheRS_alpha_core"/>
    <property type="match status" value="1"/>
</dbReference>
<evidence type="ECO:0000256" key="1">
    <source>
        <dbReference type="ARBA" id="ARBA00004496"/>
    </source>
</evidence>
<dbReference type="InterPro" id="IPR045864">
    <property type="entry name" value="aa-tRNA-synth_II/BPL/LPL"/>
</dbReference>
<dbReference type="PANTHER" id="PTHR11538">
    <property type="entry name" value="PHENYLALANYL-TRNA SYNTHETASE"/>
    <property type="match status" value="1"/>
</dbReference>
<keyword evidence="9 13" id="KW-0460">Magnesium</keyword>
<dbReference type="GO" id="GO:0006432">
    <property type="term" value="P:phenylalanyl-tRNA aminoacylation"/>
    <property type="evidence" value="ECO:0007669"/>
    <property type="project" value="UniProtKB-UniRule"/>
</dbReference>
<dbReference type="GO" id="GO:0005737">
    <property type="term" value="C:cytoplasm"/>
    <property type="evidence" value="ECO:0007669"/>
    <property type="project" value="UniProtKB-SubCell"/>
</dbReference>
<dbReference type="InterPro" id="IPR004529">
    <property type="entry name" value="Phe-tRNA-synth_IIc_asu"/>
</dbReference>
<keyword evidence="14" id="KW-0175">Coiled coil</keyword>
<dbReference type="RefSeq" id="WP_227017187.1">
    <property type="nucleotide sequence ID" value="NZ_JAGSND010000002.1"/>
</dbReference>
<dbReference type="AlphaFoldDB" id="A0A8J8B0W7"/>
<comment type="subunit">
    <text evidence="3 13">Tetramer of two alpha and two beta subunits.</text>
</comment>
<dbReference type="InterPro" id="IPR002319">
    <property type="entry name" value="Phenylalanyl-tRNA_Synthase"/>
</dbReference>
<dbReference type="GO" id="GO:0004826">
    <property type="term" value="F:phenylalanine-tRNA ligase activity"/>
    <property type="evidence" value="ECO:0007669"/>
    <property type="project" value="UniProtKB-UniRule"/>
</dbReference>
<evidence type="ECO:0000256" key="12">
    <source>
        <dbReference type="ARBA" id="ARBA00049255"/>
    </source>
</evidence>
<evidence type="ECO:0000313" key="16">
    <source>
        <dbReference type="EMBL" id="MBR0597056.1"/>
    </source>
</evidence>
<feature type="coiled-coil region" evidence="14">
    <location>
        <begin position="54"/>
        <end position="81"/>
    </location>
</feature>
<evidence type="ECO:0000256" key="7">
    <source>
        <dbReference type="ARBA" id="ARBA00022741"/>
    </source>
</evidence>
<keyword evidence="6 13" id="KW-0479">Metal-binding</keyword>
<comment type="subcellular location">
    <subcellularLocation>
        <location evidence="1 13">Cytoplasm</location>
    </subcellularLocation>
</comment>
<reference evidence="16" key="2">
    <citation type="submission" date="2021-04" db="EMBL/GenBank/DDBJ databases">
        <authorList>
            <person name="Liu J."/>
        </authorList>
    </citation>
    <scope>NUCLEOTIDE SEQUENCE</scope>
    <source>
        <strain evidence="16">BAD-6</strain>
    </source>
</reference>
<keyword evidence="10 13" id="KW-0648">Protein biosynthesis</keyword>
<evidence type="ECO:0000259" key="15">
    <source>
        <dbReference type="PROSITE" id="PS50862"/>
    </source>
</evidence>
<proteinExistence type="inferred from homology"/>
<evidence type="ECO:0000256" key="8">
    <source>
        <dbReference type="ARBA" id="ARBA00022840"/>
    </source>
</evidence>
<keyword evidence="8 13" id="KW-0067">ATP-binding</keyword>
<dbReference type="Pfam" id="PF02912">
    <property type="entry name" value="Phe_tRNA-synt_N"/>
    <property type="match status" value="1"/>
</dbReference>